<reference evidence="1" key="1">
    <citation type="submission" date="2020-07" db="EMBL/GenBank/DDBJ databases">
        <title>Ethylene signaling mediates host invasion by parasitic plants.</title>
        <authorList>
            <person name="Yoshida S."/>
        </authorList>
    </citation>
    <scope>NUCLEOTIDE SEQUENCE</scope>
    <source>
        <strain evidence="1">Okayama</strain>
    </source>
</reference>
<organism evidence="1 2">
    <name type="scientific">Phtheirospermum japonicum</name>
    <dbReference type="NCBI Taxonomy" id="374723"/>
    <lineage>
        <taxon>Eukaryota</taxon>
        <taxon>Viridiplantae</taxon>
        <taxon>Streptophyta</taxon>
        <taxon>Embryophyta</taxon>
        <taxon>Tracheophyta</taxon>
        <taxon>Spermatophyta</taxon>
        <taxon>Magnoliopsida</taxon>
        <taxon>eudicotyledons</taxon>
        <taxon>Gunneridae</taxon>
        <taxon>Pentapetalae</taxon>
        <taxon>asterids</taxon>
        <taxon>lamiids</taxon>
        <taxon>Lamiales</taxon>
        <taxon>Orobanchaceae</taxon>
        <taxon>Orobanchaceae incertae sedis</taxon>
        <taxon>Phtheirospermum</taxon>
    </lineage>
</organism>
<evidence type="ECO:0000313" key="2">
    <source>
        <dbReference type="Proteomes" id="UP000653305"/>
    </source>
</evidence>
<comment type="caution">
    <text evidence="1">The sequence shown here is derived from an EMBL/GenBank/DDBJ whole genome shotgun (WGS) entry which is preliminary data.</text>
</comment>
<proteinExistence type="predicted"/>
<name>A0A830C2Y0_9LAMI</name>
<gene>
    <name evidence="1" type="ORF">PHJA_001395400</name>
</gene>
<sequence>MSIEESKILKDLERDVENNLEEEIKEEIYHLALKLHRLYQHQKQRILNQSSSDHQNVQRNAMKKMLSEVNINIKLEGGTTIRINEIRKEARGNDHLTSVISARSKRAQIVKGKAAGPIPRPIKFDWSRTLRSEASNAMIVNPGPQTRSQDRATGLLKVEEGGYGNQECITRAGWKY</sequence>
<protein>
    <submittedName>
        <fullName evidence="1">Uncharacterized protein</fullName>
    </submittedName>
</protein>
<evidence type="ECO:0000313" key="1">
    <source>
        <dbReference type="EMBL" id="GFP92512.1"/>
    </source>
</evidence>
<dbReference type="AlphaFoldDB" id="A0A830C2Y0"/>
<accession>A0A830C2Y0</accession>
<keyword evidence="2" id="KW-1185">Reference proteome</keyword>
<dbReference type="EMBL" id="BMAC01000281">
    <property type="protein sequence ID" value="GFP92512.1"/>
    <property type="molecule type" value="Genomic_DNA"/>
</dbReference>
<dbReference type="Proteomes" id="UP000653305">
    <property type="component" value="Unassembled WGS sequence"/>
</dbReference>
<dbReference type="OrthoDB" id="1917248at2759"/>